<keyword evidence="1" id="KW-1133">Transmembrane helix</keyword>
<dbReference type="AlphaFoldDB" id="A0A8A3NT03"/>
<feature type="transmembrane region" description="Helical" evidence="1">
    <location>
        <begin position="7"/>
        <end position="28"/>
    </location>
</feature>
<feature type="transmembrane region" description="Helical" evidence="1">
    <location>
        <begin position="69"/>
        <end position="87"/>
    </location>
</feature>
<keyword evidence="3" id="KW-1185">Reference proteome</keyword>
<dbReference type="EMBL" id="CP063405">
    <property type="protein sequence ID" value="QSZ28583.1"/>
    <property type="molecule type" value="Genomic_DNA"/>
</dbReference>
<evidence type="ECO:0000313" key="3">
    <source>
        <dbReference type="Proteomes" id="UP000672032"/>
    </source>
</evidence>
<organism evidence="2 3">
    <name type="scientific">Monilinia vaccinii-corymbosi</name>
    <dbReference type="NCBI Taxonomy" id="61207"/>
    <lineage>
        <taxon>Eukaryota</taxon>
        <taxon>Fungi</taxon>
        <taxon>Dikarya</taxon>
        <taxon>Ascomycota</taxon>
        <taxon>Pezizomycotina</taxon>
        <taxon>Leotiomycetes</taxon>
        <taxon>Helotiales</taxon>
        <taxon>Sclerotiniaceae</taxon>
        <taxon>Monilinia</taxon>
    </lineage>
</organism>
<dbReference type="Proteomes" id="UP000672032">
    <property type="component" value="Chromosome 1"/>
</dbReference>
<reference evidence="2" key="1">
    <citation type="submission" date="2020-10" db="EMBL/GenBank/DDBJ databases">
        <title>Genome Sequence of Monilinia vaccinii-corymbosi Sheds Light on Mummy Berry Disease Infection of Blueberry and Mating Type.</title>
        <authorList>
            <person name="Yow A.G."/>
            <person name="Zhang Y."/>
            <person name="Bansal K."/>
            <person name="Eacker S.M."/>
            <person name="Sullivan S."/>
            <person name="Liachko I."/>
            <person name="Cubeta M.A."/>
            <person name="Rollins J.A."/>
            <person name="Ashrafi H."/>
        </authorList>
    </citation>
    <scope>NUCLEOTIDE SEQUENCE</scope>
    <source>
        <strain evidence="2">RL-1</strain>
    </source>
</reference>
<accession>A0A8A3NT03</accession>
<keyword evidence="1" id="KW-0472">Membrane</keyword>
<keyword evidence="1" id="KW-0812">Transmembrane</keyword>
<dbReference type="OrthoDB" id="4160565at2759"/>
<gene>
    <name evidence="2" type="ORF">DSL72_003081</name>
</gene>
<evidence type="ECO:0000313" key="2">
    <source>
        <dbReference type="EMBL" id="QSZ28583.1"/>
    </source>
</evidence>
<sequence length="168" mass="18651">MTFLSTTYLLPGILLNPAFVIHLLNTFVSHLSPPPPTPSTSPHPIFESLGPLPGSEWAFDVHKDDALCWRYTAFIVILQMWIFGRINNNRTSMKNAKAVRAERERTRRERSDACGVERTSAKSTAGLDGACEVENAKFGMAGHPRRLHEATDISDGSLTETSEEEIIV</sequence>
<name>A0A8A3NT03_9HELO</name>
<protein>
    <submittedName>
        <fullName evidence="2">Uncharacterized protein</fullName>
    </submittedName>
</protein>
<proteinExistence type="predicted"/>
<evidence type="ECO:0000256" key="1">
    <source>
        <dbReference type="SAM" id="Phobius"/>
    </source>
</evidence>